<dbReference type="Pfam" id="PF12776">
    <property type="entry name" value="Myb_DNA-bind_3"/>
    <property type="match status" value="1"/>
</dbReference>
<name>A0AAE0MXN9_9PEZI</name>
<dbReference type="EMBL" id="JAULSN010000014">
    <property type="protein sequence ID" value="KAK3360876.1"/>
    <property type="molecule type" value="Genomic_DNA"/>
</dbReference>
<accession>A0AAE0MXN9</accession>
<reference evidence="3" key="1">
    <citation type="journal article" date="2023" name="Mol. Phylogenet. Evol.">
        <title>Genome-scale phylogeny and comparative genomics of the fungal order Sordariales.</title>
        <authorList>
            <person name="Hensen N."/>
            <person name="Bonometti L."/>
            <person name="Westerberg I."/>
            <person name="Brannstrom I.O."/>
            <person name="Guillou S."/>
            <person name="Cros-Aarteil S."/>
            <person name="Calhoun S."/>
            <person name="Haridas S."/>
            <person name="Kuo A."/>
            <person name="Mondo S."/>
            <person name="Pangilinan J."/>
            <person name="Riley R."/>
            <person name="LaButti K."/>
            <person name="Andreopoulos B."/>
            <person name="Lipzen A."/>
            <person name="Chen C."/>
            <person name="Yan M."/>
            <person name="Daum C."/>
            <person name="Ng V."/>
            <person name="Clum A."/>
            <person name="Steindorff A."/>
            <person name="Ohm R.A."/>
            <person name="Martin F."/>
            <person name="Silar P."/>
            <person name="Natvig D.O."/>
            <person name="Lalanne C."/>
            <person name="Gautier V."/>
            <person name="Ament-Velasquez S.L."/>
            <person name="Kruys A."/>
            <person name="Hutchinson M.I."/>
            <person name="Powell A.J."/>
            <person name="Barry K."/>
            <person name="Miller A.N."/>
            <person name="Grigoriev I.V."/>
            <person name="Debuchy R."/>
            <person name="Gladieux P."/>
            <person name="Hiltunen Thoren M."/>
            <person name="Johannesson H."/>
        </authorList>
    </citation>
    <scope>NUCLEOTIDE SEQUENCE</scope>
    <source>
        <strain evidence="3">CBS 958.72</strain>
    </source>
</reference>
<dbReference type="InterPro" id="IPR024752">
    <property type="entry name" value="Myb/SANT-like_dom"/>
</dbReference>
<protein>
    <recommendedName>
        <fullName evidence="2">Myb/SANT-like domain-containing protein</fullName>
    </recommendedName>
</protein>
<sequence>MSRYAAAADVKAQMAISNLYASDLGPNPDLDQDLPDHCTYTTWPSSVKRLILECMNHCVELGLRPRGIQFKPEAYIMTAAEVGKQAQLKVTRWDVRSIMKYQRQRYRHWLELGEKHGARWDGGLRQWILSPAQWDALVAERPEMKQFRGRTLLWLDLLEKLWGGPYRPVVPAPRQRRQGSTAPRYQSGSSSSSSSSSG</sequence>
<keyword evidence="4" id="KW-1185">Reference proteome</keyword>
<gene>
    <name evidence="3" type="ORF">B0T24DRAFT_685308</name>
</gene>
<dbReference type="AlphaFoldDB" id="A0AAE0MXN9"/>
<evidence type="ECO:0000313" key="3">
    <source>
        <dbReference type="EMBL" id="KAK3360876.1"/>
    </source>
</evidence>
<feature type="domain" description="Myb/SANT-like" evidence="2">
    <location>
        <begin position="42"/>
        <end position="135"/>
    </location>
</feature>
<evidence type="ECO:0000313" key="4">
    <source>
        <dbReference type="Proteomes" id="UP001287356"/>
    </source>
</evidence>
<dbReference type="Proteomes" id="UP001287356">
    <property type="component" value="Unassembled WGS sequence"/>
</dbReference>
<organism evidence="3 4">
    <name type="scientific">Lasiosphaeria ovina</name>
    <dbReference type="NCBI Taxonomy" id="92902"/>
    <lineage>
        <taxon>Eukaryota</taxon>
        <taxon>Fungi</taxon>
        <taxon>Dikarya</taxon>
        <taxon>Ascomycota</taxon>
        <taxon>Pezizomycotina</taxon>
        <taxon>Sordariomycetes</taxon>
        <taxon>Sordariomycetidae</taxon>
        <taxon>Sordariales</taxon>
        <taxon>Lasiosphaeriaceae</taxon>
        <taxon>Lasiosphaeria</taxon>
    </lineage>
</organism>
<feature type="compositionally biased region" description="Low complexity" evidence="1">
    <location>
        <begin position="187"/>
        <end position="198"/>
    </location>
</feature>
<feature type="region of interest" description="Disordered" evidence="1">
    <location>
        <begin position="169"/>
        <end position="198"/>
    </location>
</feature>
<reference evidence="3" key="2">
    <citation type="submission" date="2023-06" db="EMBL/GenBank/DDBJ databases">
        <authorList>
            <consortium name="Lawrence Berkeley National Laboratory"/>
            <person name="Haridas S."/>
            <person name="Hensen N."/>
            <person name="Bonometti L."/>
            <person name="Westerberg I."/>
            <person name="Brannstrom I.O."/>
            <person name="Guillou S."/>
            <person name="Cros-Aarteil S."/>
            <person name="Calhoun S."/>
            <person name="Kuo A."/>
            <person name="Mondo S."/>
            <person name="Pangilinan J."/>
            <person name="Riley R."/>
            <person name="Labutti K."/>
            <person name="Andreopoulos B."/>
            <person name="Lipzen A."/>
            <person name="Chen C."/>
            <person name="Yanf M."/>
            <person name="Daum C."/>
            <person name="Ng V."/>
            <person name="Clum A."/>
            <person name="Steindorff A."/>
            <person name="Ohm R."/>
            <person name="Martin F."/>
            <person name="Silar P."/>
            <person name="Natvig D."/>
            <person name="Lalanne C."/>
            <person name="Gautier V."/>
            <person name="Ament-Velasquez S.L."/>
            <person name="Kruys A."/>
            <person name="Hutchinson M.I."/>
            <person name="Powell A.J."/>
            <person name="Barry K."/>
            <person name="Miller A.N."/>
            <person name="Grigoriev I.V."/>
            <person name="Debuchy R."/>
            <person name="Gladieux P."/>
            <person name="Thoren M.H."/>
            <person name="Johannesson H."/>
        </authorList>
    </citation>
    <scope>NUCLEOTIDE SEQUENCE</scope>
    <source>
        <strain evidence="3">CBS 958.72</strain>
    </source>
</reference>
<evidence type="ECO:0000256" key="1">
    <source>
        <dbReference type="SAM" id="MobiDB-lite"/>
    </source>
</evidence>
<evidence type="ECO:0000259" key="2">
    <source>
        <dbReference type="Pfam" id="PF12776"/>
    </source>
</evidence>
<proteinExistence type="predicted"/>
<comment type="caution">
    <text evidence="3">The sequence shown here is derived from an EMBL/GenBank/DDBJ whole genome shotgun (WGS) entry which is preliminary data.</text>
</comment>